<name>A0A917SZB3_9ACTN</name>
<reference evidence="3" key="1">
    <citation type="journal article" date="2014" name="Int. J. Syst. Evol. Microbiol.">
        <title>Complete genome sequence of Corynebacterium casei LMG S-19264T (=DSM 44701T), isolated from a smear-ripened cheese.</title>
        <authorList>
            <consortium name="US DOE Joint Genome Institute (JGI-PGF)"/>
            <person name="Walter F."/>
            <person name="Albersmeier A."/>
            <person name="Kalinowski J."/>
            <person name="Ruckert C."/>
        </authorList>
    </citation>
    <scope>NUCLEOTIDE SEQUENCE</scope>
    <source>
        <strain evidence="3">JCM 19831</strain>
    </source>
</reference>
<keyword evidence="4" id="KW-1185">Reference proteome</keyword>
<dbReference type="SUPFAM" id="SSF48239">
    <property type="entry name" value="Terpenoid cyclases/Protein prenyltransferases"/>
    <property type="match status" value="1"/>
</dbReference>
<dbReference type="Gene3D" id="1.50.10.20">
    <property type="match status" value="1"/>
</dbReference>
<evidence type="ECO:0000313" key="3">
    <source>
        <dbReference type="EMBL" id="GGM05258.1"/>
    </source>
</evidence>
<comment type="caution">
    <text evidence="3">The sequence shown here is derived from an EMBL/GenBank/DDBJ whole genome shotgun (WGS) entry which is preliminary data.</text>
</comment>
<keyword evidence="1" id="KW-1133">Transmembrane helix</keyword>
<keyword evidence="1" id="KW-0812">Transmembrane</keyword>
<feature type="transmembrane region" description="Helical" evidence="1">
    <location>
        <begin position="378"/>
        <end position="399"/>
    </location>
</feature>
<reference evidence="3" key="2">
    <citation type="submission" date="2020-09" db="EMBL/GenBank/DDBJ databases">
        <authorList>
            <person name="Sun Q."/>
            <person name="Ohkuma M."/>
        </authorList>
    </citation>
    <scope>NUCLEOTIDE SEQUENCE</scope>
    <source>
        <strain evidence="3">JCM 19831</strain>
    </source>
</reference>
<dbReference type="Proteomes" id="UP000642070">
    <property type="component" value="Unassembled WGS sequence"/>
</dbReference>
<feature type="domain" description="Squalene cyclase C-terminal" evidence="2">
    <location>
        <begin position="57"/>
        <end position="188"/>
    </location>
</feature>
<accession>A0A917SZB3</accession>
<gene>
    <name evidence="3" type="ORF">GCM10007977_002960</name>
</gene>
<dbReference type="InterPro" id="IPR032696">
    <property type="entry name" value="SQ_cyclase_C"/>
</dbReference>
<evidence type="ECO:0000313" key="4">
    <source>
        <dbReference type="Proteomes" id="UP000642070"/>
    </source>
</evidence>
<organism evidence="3 4">
    <name type="scientific">Dactylosporangium sucinum</name>
    <dbReference type="NCBI Taxonomy" id="1424081"/>
    <lineage>
        <taxon>Bacteria</taxon>
        <taxon>Bacillati</taxon>
        <taxon>Actinomycetota</taxon>
        <taxon>Actinomycetes</taxon>
        <taxon>Micromonosporales</taxon>
        <taxon>Micromonosporaceae</taxon>
        <taxon>Dactylosporangium</taxon>
    </lineage>
</organism>
<protein>
    <recommendedName>
        <fullName evidence="2">Squalene cyclase C-terminal domain-containing protein</fullName>
    </recommendedName>
</protein>
<dbReference type="RefSeq" id="WP_190247830.1">
    <property type="nucleotide sequence ID" value="NZ_BMPI01000002.1"/>
</dbReference>
<dbReference type="InterPro" id="IPR008930">
    <property type="entry name" value="Terpenoid_cyclase/PrenylTrfase"/>
</dbReference>
<sequence>MDSIDTAEIEACVDRSIRLLRRTFRKHGPGGGWYHDLENGPPGPSATAAGLASMLIVARSNEHVADAFAFLKARQCRSGDRLIDGGWAVNTSNGIPVSECTALVVWLIARCGTHLTPSAPDLRRAVQWLARNQNPDGGWGSFSGQPSRTWLTALSVRALSAARAADPSLRRGVQWLREHCGDAGGWAEVPGAPPTVTHTALVLTALYEAGTPAQDPRLCDGYAWLLQHLDPGRLHDDEARYEVYNVTRTSADGSASTWVSAVWHPGLPYAVSALTRHAGEPAAPVLFTAVNTLLRGQRADGRWPGVDGAARLSMWDLWPYLDALHDVETMRLAHRGDRLVLLRPGAVLVQRPSVRSVAPARVLTGGRRTRWGSLLRRHWATGILAVSVVVGAVAALLGVIAPRELVLGLLLPVILVFVQRAMRPSR</sequence>
<proteinExistence type="predicted"/>
<feature type="transmembrane region" description="Helical" evidence="1">
    <location>
        <begin position="405"/>
        <end position="422"/>
    </location>
</feature>
<keyword evidence="1" id="KW-0472">Membrane</keyword>
<dbReference type="Pfam" id="PF13243">
    <property type="entry name" value="SQHop_cyclase_C"/>
    <property type="match status" value="1"/>
</dbReference>
<dbReference type="EMBL" id="BMPI01000002">
    <property type="protein sequence ID" value="GGM05258.1"/>
    <property type="molecule type" value="Genomic_DNA"/>
</dbReference>
<dbReference type="CDD" id="cd00688">
    <property type="entry name" value="ISOPREN_C2_like"/>
    <property type="match status" value="1"/>
</dbReference>
<dbReference type="AlphaFoldDB" id="A0A917SZB3"/>
<evidence type="ECO:0000256" key="1">
    <source>
        <dbReference type="SAM" id="Phobius"/>
    </source>
</evidence>
<evidence type="ECO:0000259" key="2">
    <source>
        <dbReference type="Pfam" id="PF13243"/>
    </source>
</evidence>